<evidence type="ECO:0000256" key="2">
    <source>
        <dbReference type="ARBA" id="ARBA00022737"/>
    </source>
</evidence>
<dbReference type="PANTHER" id="PTHR45982:SF1">
    <property type="entry name" value="REGULATOR OF CHROMOSOME CONDENSATION"/>
    <property type="match status" value="1"/>
</dbReference>
<evidence type="ECO:0000313" key="7">
    <source>
        <dbReference type="Proteomes" id="UP000831485"/>
    </source>
</evidence>
<dbReference type="InterPro" id="IPR051553">
    <property type="entry name" value="Ran_GTPase-activating"/>
</dbReference>
<dbReference type="GO" id="GO:0005085">
    <property type="term" value="F:guanyl-nucleotide exchange factor activity"/>
    <property type="evidence" value="ECO:0007669"/>
    <property type="project" value="TreeGrafter"/>
</dbReference>
<dbReference type="SUPFAM" id="SSF49464">
    <property type="entry name" value="Carboxypeptidase regulatory domain-like"/>
    <property type="match status" value="4"/>
</dbReference>
<sequence length="1072" mass="109241">METSKRVALAIVSRAAGRVLLKAAAGLLNVLLLVAWASPALAASTRLGVGYAHSAAVKNDGTVWTWGYNGSGQLGVVGPDESPSPLQVPGLSGMRAVALGQEHTLALKGDGTVWAWGANSGGELGNGTNTASAVPGRVAGLTGVVAVSAGAFNGLALKSNGTVWCWGWNNSRQLGNGSDVFWSSRPVQVTGLTGVVAISMGTRHGLALKSDGTVWAWGSGILGNGSLYGSGTPVKVSGLTGVTRIAAGDDHSAAITSDGTVWTWGENGYGQIGNGTTDNSVLPVRISALGEDVAVIATGMYFTVAVKKDGTVWGWGWNELGQLGTGDTENTTTPRHVTTFTEVADVAAAERNMLVLRKDNTVWGCGMNEFGQIGNGGYNFNATPIKLSRLGTAVTALSASVLHSLALKNDGTMSAWGFNNDGRLGNGSTTSTFVPVTVSGISEVTGIAAGGIFSLGLKNDGIPYAWGYNGEGSLGNGGTTDSKVPVQVPGVFDVISLAAGPGQALVLRRDGTVWGWGTNGLGELGNETIFDQSRIPVQMTGIAGAKSICAGEYKSFVIEQDGSLWACGWHIFGMGNARSTIATKLPVAGVAAIAAGSSTHNVILKTDGTVWTWGTNEYGQLGNGTVEDNYLPIQVQGLSGVKAVQAGGWFSVALKNDGTVWTWGINGSGQLGSGNTTNSTRPVQVQGLTGVTAIASGNSYTLARKSDGTAWGWGDNFMGQLAINPGWAPIKTLITLGPQLYTLSGKVVSEGTGLPLTGVAVSIAGKSATTTTTGNFSITGIPAGTYTLTIYKSGYVTKTYTGYVMSADRTGITFHLAPASSYSISGVVRSGSSTGPVLPGATVSIAGKTSTTTSTGSFSITGIPAGTYTLTIYKFGYVTRTYTGYVVSGNRTGLLYYLVPAPTYSLSGTVRIGSSTGPALSGAALGIAGKSATTTSTGSFSITGIPGGTYTLTIYKTGYVTKTYSGYVVNGNRSGLVFYLVPAPTFSVSGMVRAGSSSGPGLAGATVAMAGKTATTTSAGTYNLSGIPAGTYTVTISKSGYTTRKVTGFAVSGNRTGVTFYLVSAALRSAIR</sequence>
<dbReference type="PANTHER" id="PTHR45982">
    <property type="entry name" value="REGULATOR OF CHROMOSOME CONDENSATION"/>
    <property type="match status" value="1"/>
</dbReference>
<dbReference type="RefSeq" id="WP_183348709.1">
    <property type="nucleotide sequence ID" value="NZ_BLXY01000006.1"/>
</dbReference>
<dbReference type="PROSITE" id="PS50012">
    <property type="entry name" value="RCC1_3"/>
    <property type="match status" value="12"/>
</dbReference>
<dbReference type="InterPro" id="IPR058923">
    <property type="entry name" value="RCC1-like_dom"/>
</dbReference>
<gene>
    <name evidence="4" type="ORF">GMPD_29480</name>
    <name evidence="5" type="ORF">M1B72_14510</name>
</gene>
<dbReference type="Gene3D" id="2.130.10.30">
    <property type="entry name" value="Regulator of chromosome condensation 1/beta-lactamase-inhibitor protein II"/>
    <property type="match status" value="3"/>
</dbReference>
<keyword evidence="1" id="KW-0344">Guanine-nucleotide releasing factor</keyword>
<dbReference type="EMBL" id="CP096574">
    <property type="protein sequence ID" value="UPU34654.1"/>
    <property type="molecule type" value="Genomic_DNA"/>
</dbReference>
<name>A0A6V8N0Z4_9BACT</name>
<dbReference type="PRINTS" id="PR00633">
    <property type="entry name" value="RCCNDNSATION"/>
</dbReference>
<dbReference type="Pfam" id="PF00415">
    <property type="entry name" value="RCC1"/>
    <property type="match status" value="1"/>
</dbReference>
<dbReference type="GO" id="GO:0005737">
    <property type="term" value="C:cytoplasm"/>
    <property type="evidence" value="ECO:0007669"/>
    <property type="project" value="TreeGrafter"/>
</dbReference>
<keyword evidence="2" id="KW-0677">Repeat</keyword>
<accession>A0A6V8N0Z4</accession>
<reference evidence="5" key="3">
    <citation type="submission" date="2022-04" db="EMBL/GenBank/DDBJ databases">
        <authorList>
            <person name="Liu G."/>
        </authorList>
    </citation>
    <scope>NUCLEOTIDE SEQUENCE</scope>
    <source>
        <strain evidence="5">RG22</strain>
    </source>
</reference>
<protein>
    <submittedName>
        <fullName evidence="5">Carboxypeptidase regulatory-like domain-containing protein</fullName>
    </submittedName>
</protein>
<keyword evidence="7" id="KW-1185">Reference proteome</keyword>
<dbReference type="Proteomes" id="UP000831485">
    <property type="component" value="Chromosome"/>
</dbReference>
<dbReference type="EMBL" id="BLXY01000006">
    <property type="protein sequence ID" value="GFO65029.1"/>
    <property type="molecule type" value="Genomic_DNA"/>
</dbReference>
<dbReference type="SUPFAM" id="SSF50985">
    <property type="entry name" value="RCC1/BLIP-II"/>
    <property type="match status" value="3"/>
</dbReference>
<evidence type="ECO:0000313" key="6">
    <source>
        <dbReference type="Proteomes" id="UP000568888"/>
    </source>
</evidence>
<dbReference type="Pfam" id="PF13540">
    <property type="entry name" value="RCC1_2"/>
    <property type="match status" value="1"/>
</dbReference>
<evidence type="ECO:0000313" key="5">
    <source>
        <dbReference type="EMBL" id="UPU34654.1"/>
    </source>
</evidence>
<feature type="domain" description="RCC1-like" evidence="3">
    <location>
        <begin position="184"/>
        <end position="398"/>
    </location>
</feature>
<dbReference type="Proteomes" id="UP000568888">
    <property type="component" value="Unassembled WGS sequence"/>
</dbReference>
<reference evidence="4" key="2">
    <citation type="journal article" date="2021" name="Int. J. Syst. Evol. Microbiol.">
        <title>Geomonas silvestris sp. nov., Geomonas paludis sp. nov. and Geomonas limicola sp. nov., isolated from terrestrial environments, and emended description of the genus Geomonas.</title>
        <authorList>
            <person name="Itoh H."/>
            <person name="Xu Z."/>
            <person name="Masuda Y."/>
            <person name="Ushijima N."/>
            <person name="Hayakawa C."/>
            <person name="Shiratori Y."/>
            <person name="Senoo K."/>
        </authorList>
    </citation>
    <scope>NUCLEOTIDE SEQUENCE</scope>
    <source>
        <strain evidence="4">Red736</strain>
    </source>
</reference>
<proteinExistence type="predicted"/>
<dbReference type="Gene3D" id="2.60.40.1120">
    <property type="entry name" value="Carboxypeptidase-like, regulatory domain"/>
    <property type="match status" value="4"/>
</dbReference>
<organism evidence="4 6">
    <name type="scientific">Geomonas paludis</name>
    <dbReference type="NCBI Taxonomy" id="2740185"/>
    <lineage>
        <taxon>Bacteria</taxon>
        <taxon>Pseudomonadati</taxon>
        <taxon>Thermodesulfobacteriota</taxon>
        <taxon>Desulfuromonadia</taxon>
        <taxon>Geobacterales</taxon>
        <taxon>Geobacteraceae</taxon>
        <taxon>Geomonas</taxon>
    </lineage>
</organism>
<evidence type="ECO:0000313" key="4">
    <source>
        <dbReference type="EMBL" id="GFO65029.1"/>
    </source>
</evidence>
<dbReference type="Pfam" id="PF13620">
    <property type="entry name" value="CarboxypepD_reg"/>
    <property type="match status" value="4"/>
</dbReference>
<evidence type="ECO:0000256" key="1">
    <source>
        <dbReference type="ARBA" id="ARBA00022658"/>
    </source>
</evidence>
<dbReference type="InterPro" id="IPR008969">
    <property type="entry name" value="CarboxyPept-like_regulatory"/>
</dbReference>
<evidence type="ECO:0000259" key="3">
    <source>
        <dbReference type="Pfam" id="PF25390"/>
    </source>
</evidence>
<dbReference type="AlphaFoldDB" id="A0A6V8N0Z4"/>
<dbReference type="PROSITE" id="PS00626">
    <property type="entry name" value="RCC1_2"/>
    <property type="match status" value="1"/>
</dbReference>
<reference evidence="6" key="1">
    <citation type="submission" date="2020-06" db="EMBL/GenBank/DDBJ databases">
        <title>Draft genomic sequecing of Geomonas sp. Red736.</title>
        <authorList>
            <person name="Itoh H."/>
            <person name="Xu Z.X."/>
            <person name="Ushijima N."/>
            <person name="Masuda Y."/>
            <person name="Shiratori Y."/>
            <person name="Senoo K."/>
        </authorList>
    </citation>
    <scope>NUCLEOTIDE SEQUENCE [LARGE SCALE GENOMIC DNA]</scope>
    <source>
        <strain evidence="6">Red736</strain>
    </source>
</reference>
<dbReference type="Pfam" id="PF25390">
    <property type="entry name" value="WD40_RLD"/>
    <property type="match status" value="2"/>
</dbReference>
<dbReference type="InterPro" id="IPR009091">
    <property type="entry name" value="RCC1/BLIP-II"/>
</dbReference>
<dbReference type="InterPro" id="IPR000408">
    <property type="entry name" value="Reg_chr_condens"/>
</dbReference>
<feature type="domain" description="RCC1-like" evidence="3">
    <location>
        <begin position="444"/>
        <end position="724"/>
    </location>
</feature>